<feature type="signal peptide" evidence="1">
    <location>
        <begin position="1"/>
        <end position="22"/>
    </location>
</feature>
<dbReference type="Proteomes" id="UP000649799">
    <property type="component" value="Unassembled WGS sequence"/>
</dbReference>
<reference evidence="2 3" key="1">
    <citation type="submission" date="2020-03" db="EMBL/GenBank/DDBJ databases">
        <title>Cyclobacterium plantarum sp. nov., a marine bacterium isolated from a coastal-marine wetland.</title>
        <authorList>
            <person name="Sanchez-Porro C."/>
            <person name="Ventosa A."/>
            <person name="Amoozegar M."/>
        </authorList>
    </citation>
    <scope>NUCLEOTIDE SEQUENCE [LARGE SCALE GENOMIC DNA]</scope>
    <source>
        <strain evidence="2 3">GBPx2</strain>
    </source>
</reference>
<evidence type="ECO:0000313" key="3">
    <source>
        <dbReference type="Proteomes" id="UP000649799"/>
    </source>
</evidence>
<proteinExistence type="predicted"/>
<comment type="caution">
    <text evidence="2">The sequence shown here is derived from an EMBL/GenBank/DDBJ whole genome shotgun (WGS) entry which is preliminary data.</text>
</comment>
<name>A0ABX0H662_9BACT</name>
<evidence type="ECO:0000256" key="1">
    <source>
        <dbReference type="SAM" id="SignalP"/>
    </source>
</evidence>
<evidence type="ECO:0008006" key="4">
    <source>
        <dbReference type="Google" id="ProtNLM"/>
    </source>
</evidence>
<gene>
    <name evidence="2" type="ORF">G9Q97_10795</name>
</gene>
<dbReference type="EMBL" id="JAANYN010000004">
    <property type="protein sequence ID" value="NHE57298.1"/>
    <property type="molecule type" value="Genomic_DNA"/>
</dbReference>
<accession>A0ABX0H662</accession>
<protein>
    <recommendedName>
        <fullName evidence="4">Outer membrane protein beta-barrel domain-containing protein</fullName>
    </recommendedName>
</protein>
<sequence>MKNFIKNSLTYLFIISASPAFSQINLEGFSFGAHGSYIMVGGGTDINNMGGGMKLSYALEENMVAYLGYNHYLPSNHDTYVYGYRTNEEISPREIRIDAVEQISLQQFVIGAKYYLMGDYEAIGGLYGLAEMGYLRAPTRTHFSHYDQENYKPRHADGFAASYSSYNINIGLGGEVDLLFGYLFAEAKLNLPANQAGNRAVISEIPTSVSFNGGIRFPLYFF</sequence>
<evidence type="ECO:0000313" key="2">
    <source>
        <dbReference type="EMBL" id="NHE57298.1"/>
    </source>
</evidence>
<organism evidence="2 3">
    <name type="scientific">Cyclobacterium plantarum</name>
    <dbReference type="NCBI Taxonomy" id="2716263"/>
    <lineage>
        <taxon>Bacteria</taxon>
        <taxon>Pseudomonadati</taxon>
        <taxon>Bacteroidota</taxon>
        <taxon>Cytophagia</taxon>
        <taxon>Cytophagales</taxon>
        <taxon>Cyclobacteriaceae</taxon>
        <taxon>Cyclobacterium</taxon>
    </lineage>
</organism>
<feature type="chain" id="PRO_5045735352" description="Outer membrane protein beta-barrel domain-containing protein" evidence="1">
    <location>
        <begin position="23"/>
        <end position="222"/>
    </location>
</feature>
<dbReference type="RefSeq" id="WP_166146715.1">
    <property type="nucleotide sequence ID" value="NZ_JAANYN010000004.1"/>
</dbReference>
<keyword evidence="3" id="KW-1185">Reference proteome</keyword>
<keyword evidence="1" id="KW-0732">Signal</keyword>